<dbReference type="SMART" id="SM00060">
    <property type="entry name" value="FN3"/>
    <property type="match status" value="1"/>
</dbReference>
<feature type="domain" description="Fibronectin type-III" evidence="3">
    <location>
        <begin position="1811"/>
        <end position="1907"/>
    </location>
</feature>
<dbReference type="InterPro" id="IPR036116">
    <property type="entry name" value="FN3_sf"/>
</dbReference>
<dbReference type="InterPro" id="IPR052387">
    <property type="entry name" value="Fibrocystin"/>
</dbReference>
<dbReference type="CDD" id="cd00063">
    <property type="entry name" value="FN3"/>
    <property type="match status" value="1"/>
</dbReference>
<name>A0A1G8X0Z5_9FIRM</name>
<dbReference type="RefSeq" id="WP_090548720.1">
    <property type="nucleotide sequence ID" value="NZ_FNFP01000001.1"/>
</dbReference>
<dbReference type="InterPro" id="IPR013783">
    <property type="entry name" value="Ig-like_fold"/>
</dbReference>
<dbReference type="CDD" id="cd00603">
    <property type="entry name" value="IPT_PCSR"/>
    <property type="match status" value="1"/>
</dbReference>
<protein>
    <submittedName>
        <fullName evidence="4">IPT/TIG domain-containing protein</fullName>
    </submittedName>
</protein>
<keyword evidence="1" id="KW-0732">Signal</keyword>
<evidence type="ECO:0000313" key="4">
    <source>
        <dbReference type="EMBL" id="SDJ84203.1"/>
    </source>
</evidence>
<dbReference type="InterPro" id="IPR014756">
    <property type="entry name" value="Ig_E-set"/>
</dbReference>
<dbReference type="OrthoDB" id="1656124at2"/>
<dbReference type="SMART" id="SM00429">
    <property type="entry name" value="IPT"/>
    <property type="match status" value="4"/>
</dbReference>
<dbReference type="CDD" id="cd00102">
    <property type="entry name" value="IPT"/>
    <property type="match status" value="3"/>
</dbReference>
<proteinExistence type="predicted"/>
<dbReference type="EMBL" id="FNFP01000001">
    <property type="protein sequence ID" value="SDJ84203.1"/>
    <property type="molecule type" value="Genomic_DNA"/>
</dbReference>
<evidence type="ECO:0000256" key="1">
    <source>
        <dbReference type="ARBA" id="ARBA00022729"/>
    </source>
</evidence>
<dbReference type="SUPFAM" id="SSF81296">
    <property type="entry name" value="E set domains"/>
    <property type="match status" value="4"/>
</dbReference>
<keyword evidence="2" id="KW-0175">Coiled coil</keyword>
<reference evidence="4 5" key="1">
    <citation type="submission" date="2016-10" db="EMBL/GenBank/DDBJ databases">
        <authorList>
            <person name="de Groot N.N."/>
        </authorList>
    </citation>
    <scope>NUCLEOTIDE SEQUENCE [LARGE SCALE GENOMIC DNA]</scope>
    <source>
        <strain evidence="4 5">DSM 18346</strain>
    </source>
</reference>
<dbReference type="Gene3D" id="2.60.40.10">
    <property type="entry name" value="Immunoglobulins"/>
    <property type="match status" value="6"/>
</dbReference>
<keyword evidence="5" id="KW-1185">Reference proteome</keyword>
<dbReference type="PROSITE" id="PS50853">
    <property type="entry name" value="FN3"/>
    <property type="match status" value="1"/>
</dbReference>
<dbReference type="PANTHER" id="PTHR46769:SF2">
    <property type="entry name" value="FIBROCYSTIN-L ISOFORM 2 PRECURSOR-RELATED"/>
    <property type="match status" value="1"/>
</dbReference>
<dbReference type="PANTHER" id="PTHR46769">
    <property type="entry name" value="POLYCYSTIC KIDNEY AND HEPATIC DISEASE 1 (AUTOSOMAL RECESSIVE)-LIKE 1"/>
    <property type="match status" value="1"/>
</dbReference>
<accession>A0A1G8X0Z5</accession>
<dbReference type="InterPro" id="IPR002909">
    <property type="entry name" value="IPT_dom"/>
</dbReference>
<gene>
    <name evidence="4" type="ORF">SAMN05660472_00086</name>
</gene>
<dbReference type="Pfam" id="PF01833">
    <property type="entry name" value="TIG"/>
    <property type="match status" value="4"/>
</dbReference>
<organism evidence="4 5">
    <name type="scientific">Natronincola ferrireducens</name>
    <dbReference type="NCBI Taxonomy" id="393762"/>
    <lineage>
        <taxon>Bacteria</taxon>
        <taxon>Bacillati</taxon>
        <taxon>Bacillota</taxon>
        <taxon>Clostridia</taxon>
        <taxon>Peptostreptococcales</taxon>
        <taxon>Natronincolaceae</taxon>
        <taxon>Natronincola</taxon>
    </lineage>
</organism>
<sequence length="2126" mass="236515">MKKKKKMRRIIAFLMTLMMVFIMLPIEDMEVHGFDPDRYRVDEVILFRVYDRNRNVVERRLLIYGAFLKDAEVGVESSSGYNALTNRITNSEGILQFNITNNQLGSSIRIEGKHISLKEEDMPTLTGITRKVKIGEVDGLNIQGTNLTKIKDDDNIVAKYEHEGAETTIASSVFDNDTNVNITPATGQLGMQNIIFQKNETQEHTFNDLNTNHEVRVTIKYTYRDQVSFYKDLIIDDLEMRPNRGEKGDTVYFEAPAHNLDSYDVFFLREIDGTIPYALTNMGKNKTFSSNVNGRDILTVKVPDLPVGEYYVVLTNAIDTSKNPMGQITQEKVMGNNNNGPFEYEKFTIIDSNIKAKIINLQPNTGPDTGIKVEIAGQFLGTLNITEYTPNNLGNYPSVEGPSGNRQELVVDFGGGYYNKGKTNEIEITAAKRKITVFIGEQATFLTKNSDAQYDVDFNQDIDRMVIQTPQIGDAATNPIKDVIVETETILTKANGGTMVFKERAELINGFTYIPSKIDPTITSVVPDKIQVVGDTTGYRIPEDRMLAIHGSNFMIHRYIKADGTEVIRYPVIDLGAELTIDKNYNTGDSNAYIKVFDAMGRELDGTEGNEIGTKILVMVPKDHPINNLGKTFIRVTNPVRNSDALGLSTQRIDFIEYVNPDANKNPIINSVVPDVVAVEGGEDIVVEGSNFQTGVMVFIDGKQVDNVTRQGDGKKLTFKAPKGREGETQLQVMNPEGGMDTRPFTYVTTFTNPKITDFAPKKGNTGTLVIIKGENFLKPDPTATADNILRLIGTRVLLNNIEVNDYNRNASTNRIELREYTSPDDNRLFRINNNGKLEVADYYNAVILKAAGNFYTVDKDVKGNITLSDGAANSYRIEVRGGDTIVANKVGDNVYPLTVDTGSITINPPVSNPDFQPITLDFVTPYRIQGNKIVGNRVRVNDRSEIYFTVPILEADGYYDLTVINPDTKKDSKINQQGFYYYTLPESRPVITNIFPKEGSTAGGYTIDIVGSEFLDNAKVYINGVEIPAANTIVTTNGNKITVVVPKYAGDLGKDKDTNRLTVPVVVVNGDGGTASREDGFTYVVPSSNPQITNVVPQKGTAAGGDIIEITGTDFRYFEPYDDTNRNQIRDEDETFNDINKNDIWDDLLDIQRGENESLEDFATRRDTLLGKTPISHRDYDYYYASPILPRVFIGTQQARIVEFSRGYIKAIAPAGTAGRADLYILNNDAGISNKVTFTYESTDPKITSILPAQGSRLGGDRVDIHGSSFSSSEVHVYNDNIDEDGNSLYDIKNQPLVRFGNVNNLSIPREQENSGLINNNRATVRLPGNVTVEYNGVEDKVTVTIRENNINYRKEITGYNDTVKYIPTHLLKNPEGKQYGDDEKNKLTEELIKIEVSDRRFFVDRGYAPEVEYVSSGQLRVNTPFYYTVGKVPTFVINPDGGRGQTQYEYLNPDSRPRIVNITKEEETPTLETIEVEGKRVDAGVLKLSYKGGNIVSVFGEDIREGATIQIGNLATITADRIKREIVENPFGTTPQTLVKLTFEMPNVGEAALEQPQRVIVRNTDGGNAYSDGLIPPIYLVFLRGESAPQIGKIDPNLGPVKGGTKVEIEGNDFRREIVGFEGGTLKVFFGEYRVPQGDIQFIDYKTLSVRAPKSGQYGAVDVKVENPDGELTILRNAFTYISEPRIQNVNPAKIFANDKEGEITLTGSMFMAGAKVVLGGEIKNKNDVKSDMKIMGEGINRVDTDGNNVHVAVVGGIFASSTTVVDDTTIIVKFNETLDLKNNNLIVINPDGGISEANKDFDYQIPLPEKPLVLEAIPGYESTVQLLWSESAPEILNASEKYEIYGKRSSDSNYTFIGDTRDSRFLVRGLQPNTRYDFMVRALNSYGSAVDFAEVTVRTLTLREDDKLKDKEEALEKEAEKLRREGKEETLDGALVKTIGTEEIPQGSGIYTIDFSLSKYKGYDKFVVAIPVSILSTTNRNISITDGRANLTFSLRSLYTREVIEGSRQSLEDAHVRVIFERLKGQEAGGIYTAVSRNQQRASEIYSIDYQLQAGKTITDIRRILQPGSLSINFDARAYPAARANSLFIGQYNPSQHSFTKIMEGNRGNIQDPARFMLLSDRM</sequence>
<dbReference type="SUPFAM" id="SSF49265">
    <property type="entry name" value="Fibronectin type III"/>
    <property type="match status" value="1"/>
</dbReference>
<dbReference type="Proteomes" id="UP000198718">
    <property type="component" value="Unassembled WGS sequence"/>
</dbReference>
<dbReference type="STRING" id="393762.SAMN05660472_00086"/>
<dbReference type="InterPro" id="IPR003961">
    <property type="entry name" value="FN3_dom"/>
</dbReference>
<evidence type="ECO:0000259" key="3">
    <source>
        <dbReference type="PROSITE" id="PS50853"/>
    </source>
</evidence>
<feature type="coiled-coil region" evidence="2">
    <location>
        <begin position="1908"/>
        <end position="1935"/>
    </location>
</feature>
<evidence type="ECO:0000313" key="5">
    <source>
        <dbReference type="Proteomes" id="UP000198718"/>
    </source>
</evidence>
<evidence type="ECO:0000256" key="2">
    <source>
        <dbReference type="SAM" id="Coils"/>
    </source>
</evidence>